<dbReference type="CDD" id="cd01004">
    <property type="entry name" value="PBP2_MidA_like"/>
    <property type="match status" value="1"/>
</dbReference>
<evidence type="ECO:0000313" key="5">
    <source>
        <dbReference type="EMBL" id="MBC3952338.1"/>
    </source>
</evidence>
<comment type="similarity">
    <text evidence="1">Belongs to the bacterial solute-binding protein 3 family.</text>
</comment>
<dbReference type="PANTHER" id="PTHR35936:SF17">
    <property type="entry name" value="ARGININE-BINDING EXTRACELLULAR PROTEIN ARTP"/>
    <property type="match status" value="1"/>
</dbReference>
<dbReference type="Pfam" id="PF00497">
    <property type="entry name" value="SBP_bac_3"/>
    <property type="match status" value="1"/>
</dbReference>
<keyword evidence="2 3" id="KW-0732">Signal</keyword>
<evidence type="ECO:0000313" key="6">
    <source>
        <dbReference type="Proteomes" id="UP000651852"/>
    </source>
</evidence>
<evidence type="ECO:0000256" key="2">
    <source>
        <dbReference type="ARBA" id="ARBA00022729"/>
    </source>
</evidence>
<name>A0ABR7B589_9PSED</name>
<evidence type="ECO:0000259" key="4">
    <source>
        <dbReference type="SMART" id="SM00062"/>
    </source>
</evidence>
<reference evidence="5 6" key="1">
    <citation type="submission" date="2020-08" db="EMBL/GenBank/DDBJ databases">
        <title>Putative novel bacterial strains isolated from necrotic wheat leaf tissues caused by Xanthomonas translucens.</title>
        <authorList>
            <person name="Tambong J.T."/>
        </authorList>
    </citation>
    <scope>NUCLEOTIDE SEQUENCE [LARGE SCALE GENOMIC DNA]</scope>
    <source>
        <strain evidence="5 6">DOAB 1069</strain>
    </source>
</reference>
<evidence type="ECO:0000256" key="3">
    <source>
        <dbReference type="SAM" id="SignalP"/>
    </source>
</evidence>
<evidence type="ECO:0000256" key="1">
    <source>
        <dbReference type="ARBA" id="ARBA00010333"/>
    </source>
</evidence>
<comment type="caution">
    <text evidence="5">The sequence shown here is derived from an EMBL/GenBank/DDBJ whole genome shotgun (WGS) entry which is preliminary data.</text>
</comment>
<feature type="domain" description="Solute-binding protein family 3/N-terminal" evidence="4">
    <location>
        <begin position="40"/>
        <end position="269"/>
    </location>
</feature>
<dbReference type="Gene3D" id="3.40.190.10">
    <property type="entry name" value="Periplasmic binding protein-like II"/>
    <property type="match status" value="2"/>
</dbReference>
<feature type="chain" id="PRO_5046068521" evidence="3">
    <location>
        <begin position="26"/>
        <end position="281"/>
    </location>
</feature>
<protein>
    <submittedName>
        <fullName evidence="5">ABC transporter substrate-binding protein</fullName>
    </submittedName>
</protein>
<dbReference type="InterPro" id="IPR001638">
    <property type="entry name" value="Solute-binding_3/MltF_N"/>
</dbReference>
<organism evidence="5 6">
    <name type="scientific">Pseudomonas folii</name>
    <dbReference type="NCBI Taxonomy" id="2762593"/>
    <lineage>
        <taxon>Bacteria</taxon>
        <taxon>Pseudomonadati</taxon>
        <taxon>Pseudomonadota</taxon>
        <taxon>Gammaproteobacteria</taxon>
        <taxon>Pseudomonadales</taxon>
        <taxon>Pseudomonadaceae</taxon>
        <taxon>Pseudomonas</taxon>
    </lineage>
</organism>
<dbReference type="EMBL" id="JACONW010000134">
    <property type="protein sequence ID" value="MBC3952338.1"/>
    <property type="molecule type" value="Genomic_DNA"/>
</dbReference>
<dbReference type="Proteomes" id="UP000651852">
    <property type="component" value="Unassembled WGS sequence"/>
</dbReference>
<accession>A0ABR7B589</accession>
<dbReference type="SUPFAM" id="SSF53850">
    <property type="entry name" value="Periplasmic binding protein-like II"/>
    <property type="match status" value="1"/>
</dbReference>
<sequence length="281" mass="30291">MSDLKTFALTATAVLSALISVSSWAADTHVLPKSIKDKGYITAGIAPNYPPMDFKDPATGKLTGVDYDLGTEIAKRLGVEIKWQETAFEQMVSGLATNRIDIVLSGMTDTPERQQTVDFVDYFSTGPQFYTLESQKDLKTTADMCGKKIGTSRRTTFPVEIAKWSEVNCVAIGKPAITVVGTEGSADARAQLRQSRLDAAVQGSETLPYIQGQEPGVFKVIGEPLSRQLTGLGVAKHNAELSTAIIATLNDMIKDGTYEQILGKWQLKNGAVEQAVLNGAK</sequence>
<gene>
    <name evidence="5" type="ORF">H8S59_21390</name>
</gene>
<dbReference type="PANTHER" id="PTHR35936">
    <property type="entry name" value="MEMBRANE-BOUND LYTIC MUREIN TRANSGLYCOSYLASE F"/>
    <property type="match status" value="1"/>
</dbReference>
<dbReference type="SMART" id="SM00062">
    <property type="entry name" value="PBPb"/>
    <property type="match status" value="1"/>
</dbReference>
<feature type="signal peptide" evidence="3">
    <location>
        <begin position="1"/>
        <end position="25"/>
    </location>
</feature>
<proteinExistence type="inferred from homology"/>
<keyword evidence="6" id="KW-1185">Reference proteome</keyword>